<protein>
    <submittedName>
        <fullName evidence="2">Uncharacterized protein</fullName>
    </submittedName>
</protein>
<gene>
    <name evidence="2" type="ORF">BGW38_006124</name>
</gene>
<proteinExistence type="predicted"/>
<feature type="compositionally biased region" description="Basic residues" evidence="1">
    <location>
        <begin position="28"/>
        <end position="38"/>
    </location>
</feature>
<feature type="compositionally biased region" description="Polar residues" evidence="1">
    <location>
        <begin position="39"/>
        <end position="70"/>
    </location>
</feature>
<feature type="region of interest" description="Disordered" evidence="1">
    <location>
        <begin position="1"/>
        <end position="72"/>
    </location>
</feature>
<feature type="non-terminal residue" evidence="2">
    <location>
        <position position="149"/>
    </location>
</feature>
<keyword evidence="3" id="KW-1185">Reference proteome</keyword>
<dbReference type="AlphaFoldDB" id="A0A9P6FM63"/>
<evidence type="ECO:0000313" key="2">
    <source>
        <dbReference type="EMBL" id="KAF9578208.1"/>
    </source>
</evidence>
<accession>A0A9P6FM63</accession>
<comment type="caution">
    <text evidence="2">The sequence shown here is derived from an EMBL/GenBank/DDBJ whole genome shotgun (WGS) entry which is preliminary data.</text>
</comment>
<feature type="compositionally biased region" description="Basic and acidic residues" evidence="1">
    <location>
        <begin position="1"/>
        <end position="12"/>
    </location>
</feature>
<dbReference type="EMBL" id="JAABOA010003900">
    <property type="protein sequence ID" value="KAF9578208.1"/>
    <property type="molecule type" value="Genomic_DNA"/>
</dbReference>
<evidence type="ECO:0000256" key="1">
    <source>
        <dbReference type="SAM" id="MobiDB-lite"/>
    </source>
</evidence>
<feature type="non-terminal residue" evidence="2">
    <location>
        <position position="1"/>
    </location>
</feature>
<name>A0A9P6FM63_9FUNG</name>
<evidence type="ECO:0000313" key="3">
    <source>
        <dbReference type="Proteomes" id="UP000780801"/>
    </source>
</evidence>
<reference evidence="2" key="1">
    <citation type="journal article" date="2020" name="Fungal Divers.">
        <title>Resolving the Mortierellaceae phylogeny through synthesis of multi-gene phylogenetics and phylogenomics.</title>
        <authorList>
            <person name="Vandepol N."/>
            <person name="Liber J."/>
            <person name="Desiro A."/>
            <person name="Na H."/>
            <person name="Kennedy M."/>
            <person name="Barry K."/>
            <person name="Grigoriev I.V."/>
            <person name="Miller A.N."/>
            <person name="O'Donnell K."/>
            <person name="Stajich J.E."/>
            <person name="Bonito G."/>
        </authorList>
    </citation>
    <scope>NUCLEOTIDE SEQUENCE</scope>
    <source>
        <strain evidence="2">KOD1015</strain>
    </source>
</reference>
<sequence>ERSIIRQYERKPWKAPPKEPNPLMQPTLRHRTWMKRQKATNLTAHPRPSTTGTESTATPMVNQSSTSSTEGVPAEYLSIGKIESSLPPIRGANTSFADHIEFRIAYEESLDRFYKMSKKALKHEFTRLTDSLPRIVRGSIGEKKEEENK</sequence>
<organism evidence="2 3">
    <name type="scientific">Lunasporangiospora selenospora</name>
    <dbReference type="NCBI Taxonomy" id="979761"/>
    <lineage>
        <taxon>Eukaryota</taxon>
        <taxon>Fungi</taxon>
        <taxon>Fungi incertae sedis</taxon>
        <taxon>Mucoromycota</taxon>
        <taxon>Mortierellomycotina</taxon>
        <taxon>Mortierellomycetes</taxon>
        <taxon>Mortierellales</taxon>
        <taxon>Mortierellaceae</taxon>
        <taxon>Lunasporangiospora</taxon>
    </lineage>
</organism>
<dbReference type="Proteomes" id="UP000780801">
    <property type="component" value="Unassembled WGS sequence"/>
</dbReference>